<dbReference type="KEGG" id="ruf:TH63_04825"/>
<evidence type="ECO:0000256" key="3">
    <source>
        <dbReference type="ARBA" id="ARBA00023180"/>
    </source>
</evidence>
<evidence type="ECO:0000313" key="6">
    <source>
        <dbReference type="Proteomes" id="UP000036458"/>
    </source>
</evidence>
<gene>
    <name evidence="5" type="ORF">TH63_04825</name>
</gene>
<protein>
    <recommendedName>
        <fullName evidence="4">Glycosyltransferase 61 catalytic domain-containing protein</fullName>
    </recommendedName>
</protein>
<dbReference type="PATRIC" id="fig|1379910.4.peg.1048"/>
<sequence>MNNINIYNQDPLVEMSFQQGSTLFPKVSLSEIEALKKVFNIDVTYNLCPLRAILLKDQYIDPHWALVFDKELNVVLQSAYLKPESLVQEILNKRQKGVTQLSEKFVYFVGYNLGYGNYYHWCLQCLPTLILYFSLKNIYTNLKLLLPKSLPDFAFQYLQILNVDLKNEVEFIVVDERLYLAKEMIYPSLLGGEFAFEASISVLNFSKSYFENSIKKKSSLFSLNLGKKRLMYCARLDSKNRIIKNEQLLINHLKEKYHAKIYTNTGQSVKDQANSFHEADIIISPHGAGMTNILFCKKGTTIIELIPDKYTNPCFATLAVHNELKYFPCVFPTITYEGRQQDYEWEIELSSIDSVLSKLI</sequence>
<keyword evidence="2" id="KW-0808">Transferase</keyword>
<dbReference type="PANTHER" id="PTHR20961:SF150">
    <property type="entry name" value="GLYCOSYLTRANSFERASE FAMILY 61 PROTEIN"/>
    <property type="match status" value="1"/>
</dbReference>
<organism evidence="5 6">
    <name type="scientific">Rufibacter radiotolerans</name>
    <dbReference type="NCBI Taxonomy" id="1379910"/>
    <lineage>
        <taxon>Bacteria</taxon>
        <taxon>Pseudomonadati</taxon>
        <taxon>Bacteroidota</taxon>
        <taxon>Cytophagia</taxon>
        <taxon>Cytophagales</taxon>
        <taxon>Hymenobacteraceae</taxon>
        <taxon>Rufibacter</taxon>
    </lineage>
</organism>
<evidence type="ECO:0000256" key="1">
    <source>
        <dbReference type="ARBA" id="ARBA00022676"/>
    </source>
</evidence>
<evidence type="ECO:0000256" key="2">
    <source>
        <dbReference type="ARBA" id="ARBA00022679"/>
    </source>
</evidence>
<accession>A0A0H4W3W9</accession>
<keyword evidence="6" id="KW-1185">Reference proteome</keyword>
<keyword evidence="1" id="KW-0328">Glycosyltransferase</keyword>
<dbReference type="InterPro" id="IPR049625">
    <property type="entry name" value="Glyco_transf_61_cat"/>
</dbReference>
<reference evidence="5 6" key="1">
    <citation type="submission" date="2015-01" db="EMBL/GenBank/DDBJ databases">
        <title>Rufibacter sp./DG31D/ whole genome sequencing.</title>
        <authorList>
            <person name="Kim M.K."/>
            <person name="Srinivasan S."/>
            <person name="Lee J.-J."/>
        </authorList>
    </citation>
    <scope>NUCLEOTIDE SEQUENCE [LARGE SCALE GENOMIC DNA]</scope>
    <source>
        <strain evidence="5 6">DG31D</strain>
    </source>
</reference>
<dbReference type="Proteomes" id="UP000036458">
    <property type="component" value="Chromosome"/>
</dbReference>
<dbReference type="PANTHER" id="PTHR20961">
    <property type="entry name" value="GLYCOSYLTRANSFERASE"/>
    <property type="match status" value="1"/>
</dbReference>
<dbReference type="AlphaFoldDB" id="A0A0H4W3W9"/>
<dbReference type="STRING" id="1379910.TH63_04825"/>
<dbReference type="EMBL" id="CP010777">
    <property type="protein sequence ID" value="AKQ45111.1"/>
    <property type="molecule type" value="Genomic_DNA"/>
</dbReference>
<keyword evidence="3" id="KW-0325">Glycoprotein</keyword>
<evidence type="ECO:0000313" key="5">
    <source>
        <dbReference type="EMBL" id="AKQ45111.1"/>
    </source>
</evidence>
<name>A0A0H4W3W9_9BACT</name>
<dbReference type="GO" id="GO:0016757">
    <property type="term" value="F:glycosyltransferase activity"/>
    <property type="evidence" value="ECO:0007669"/>
    <property type="project" value="UniProtKB-KW"/>
</dbReference>
<evidence type="ECO:0000259" key="4">
    <source>
        <dbReference type="Pfam" id="PF04577"/>
    </source>
</evidence>
<dbReference type="Pfam" id="PF04577">
    <property type="entry name" value="Glyco_transf_61"/>
    <property type="match status" value="1"/>
</dbReference>
<dbReference type="OrthoDB" id="1156086at2"/>
<feature type="domain" description="Glycosyltransferase 61 catalytic" evidence="4">
    <location>
        <begin position="118"/>
        <end position="303"/>
    </location>
</feature>
<proteinExistence type="predicted"/>
<dbReference type="InterPro" id="IPR007657">
    <property type="entry name" value="Glycosyltransferase_61"/>
</dbReference>
<dbReference type="RefSeq" id="WP_048919951.1">
    <property type="nucleotide sequence ID" value="NZ_CP010777.1"/>
</dbReference>